<sequence>MLTRLLLRAPRRGIHTTAHTFYSPTPAFLRDHLASHPAPPDSTSVFLLSTSLPDLPAQLAAVQGISPQSIGSFCVSPPGSEPTLSLATFWDADITLFKSELSGRAPAEVGRFQRPERQRETRSEDLRGSTQSDVEGTFGQGWESIWKGETNVDKIAGLEGVQADSFLLLSDSRPAPVLSALDSMFPAASKTGLLTAPTPFITNRPHTLLYNKEILQSGTIGLAINSNPTTKTDFGLSAMVEPVTITSARGNMLLAIDGINSNPTQLLISAIQQRGGTGLTKEEEFFLGFLEGGEIKRVTRIVSGDPGRGAMSLDTEEPLLEGQTVQFMHRSAILFPQPLARSITFTSLPPADQIGDHPIGTPRVSEGFLASSEEGFIYSNPQSWVCTAPGAVTTTSWYKGW</sequence>
<dbReference type="AlphaFoldDB" id="A0A1E3HRE7"/>
<dbReference type="RefSeq" id="XP_018993751.1">
    <property type="nucleotide sequence ID" value="XM_019138314.1"/>
</dbReference>
<evidence type="ECO:0000313" key="3">
    <source>
        <dbReference type="Proteomes" id="UP000094065"/>
    </source>
</evidence>
<accession>A0A1E3HRE7</accession>
<comment type="caution">
    <text evidence="2">The sequence shown here is derived from an EMBL/GenBank/DDBJ whole genome shotgun (WGS) entry which is preliminary data.</text>
</comment>
<dbReference type="GeneID" id="30155588"/>
<reference evidence="2 3" key="1">
    <citation type="submission" date="2016-06" db="EMBL/GenBank/DDBJ databases">
        <title>Evolution of pathogenesis and genome organization in the Tremellales.</title>
        <authorList>
            <person name="Cuomo C."/>
            <person name="Litvintseva A."/>
            <person name="Heitman J."/>
            <person name="Chen Y."/>
            <person name="Sun S."/>
            <person name="Springer D."/>
            <person name="Dromer F."/>
            <person name="Young S."/>
            <person name="Zeng Q."/>
            <person name="Chapman S."/>
            <person name="Gujja S."/>
            <person name="Saif S."/>
            <person name="Birren B."/>
        </authorList>
    </citation>
    <scope>NUCLEOTIDE SEQUENCE [LARGE SCALE GENOMIC DNA]</scope>
    <source>
        <strain evidence="2 3">CBS 6039</strain>
    </source>
</reference>
<evidence type="ECO:0000256" key="1">
    <source>
        <dbReference type="SAM" id="MobiDB-lite"/>
    </source>
</evidence>
<dbReference type="Proteomes" id="UP000094065">
    <property type="component" value="Unassembled WGS sequence"/>
</dbReference>
<evidence type="ECO:0000313" key="2">
    <source>
        <dbReference type="EMBL" id="ODN78705.1"/>
    </source>
</evidence>
<feature type="region of interest" description="Disordered" evidence="1">
    <location>
        <begin position="107"/>
        <end position="136"/>
    </location>
</feature>
<evidence type="ECO:0008006" key="4">
    <source>
        <dbReference type="Google" id="ProtNLM"/>
    </source>
</evidence>
<name>A0A1E3HRE7_9TREE</name>
<protein>
    <recommendedName>
        <fullName evidence="4">FIST domain-containing protein</fullName>
    </recommendedName>
</protein>
<dbReference type="EMBL" id="AWGJ01000006">
    <property type="protein sequence ID" value="ODN78705.1"/>
    <property type="molecule type" value="Genomic_DNA"/>
</dbReference>
<dbReference type="OrthoDB" id="10251508at2759"/>
<feature type="compositionally biased region" description="Basic and acidic residues" evidence="1">
    <location>
        <begin position="111"/>
        <end position="127"/>
    </location>
</feature>
<organism evidence="2 3">
    <name type="scientific">Cryptococcus amylolentus CBS 6039</name>
    <dbReference type="NCBI Taxonomy" id="1295533"/>
    <lineage>
        <taxon>Eukaryota</taxon>
        <taxon>Fungi</taxon>
        <taxon>Dikarya</taxon>
        <taxon>Basidiomycota</taxon>
        <taxon>Agaricomycotina</taxon>
        <taxon>Tremellomycetes</taxon>
        <taxon>Tremellales</taxon>
        <taxon>Cryptococcaceae</taxon>
        <taxon>Cryptococcus</taxon>
    </lineage>
</organism>
<gene>
    <name evidence="2" type="ORF">L202_04279</name>
</gene>
<keyword evidence="3" id="KW-1185">Reference proteome</keyword>
<proteinExistence type="predicted"/>